<reference evidence="1 2" key="1">
    <citation type="submission" date="2018-06" db="EMBL/GenBank/DDBJ databases">
        <authorList>
            <consortium name="Pathogen Informatics"/>
            <person name="Doyle S."/>
        </authorList>
    </citation>
    <scope>NUCLEOTIDE SEQUENCE [LARGE SCALE GENOMIC DNA]</scope>
    <source>
        <strain evidence="1 2">NCTC11468</strain>
    </source>
</reference>
<accession>A0A2X5NFK4</accession>
<dbReference type="Proteomes" id="UP000248758">
    <property type="component" value="Chromosome 1"/>
</dbReference>
<organism evidence="1 2">
    <name type="scientific">Tatumella ptyseos</name>
    <dbReference type="NCBI Taxonomy" id="82987"/>
    <lineage>
        <taxon>Bacteria</taxon>
        <taxon>Pseudomonadati</taxon>
        <taxon>Pseudomonadota</taxon>
        <taxon>Gammaproteobacteria</taxon>
        <taxon>Enterobacterales</taxon>
        <taxon>Erwiniaceae</taxon>
        <taxon>Tatumella</taxon>
    </lineage>
</organism>
<evidence type="ECO:0000313" key="1">
    <source>
        <dbReference type="EMBL" id="SQK72021.1"/>
    </source>
</evidence>
<evidence type="ECO:0000313" key="2">
    <source>
        <dbReference type="Proteomes" id="UP000248758"/>
    </source>
</evidence>
<gene>
    <name evidence="1" type="ORF">NCTC11468_00271</name>
</gene>
<proteinExistence type="predicted"/>
<dbReference type="EMBL" id="LS483499">
    <property type="protein sequence ID" value="SQK72021.1"/>
    <property type="molecule type" value="Genomic_DNA"/>
</dbReference>
<protein>
    <submittedName>
        <fullName evidence="1">Uncharacterized protein</fullName>
    </submittedName>
</protein>
<name>A0A2X5NFK4_9GAMM</name>
<sequence length="29" mass="2850">MSYIASSAMAGFVDVTSVGNLLQGTSATA</sequence>
<dbReference type="AlphaFoldDB" id="A0A2X5NFK4"/>
<dbReference type="KEGG" id="tpty:NCTC11468_00271"/>